<dbReference type="InterPro" id="IPR036034">
    <property type="entry name" value="PDZ_sf"/>
</dbReference>
<keyword evidence="4" id="KW-0472">Membrane</keyword>
<evidence type="ECO:0000256" key="3">
    <source>
        <dbReference type="ARBA" id="ARBA00022737"/>
    </source>
</evidence>
<reference evidence="8" key="1">
    <citation type="submission" date="2025-08" db="UniProtKB">
        <authorList>
            <consortium name="RefSeq"/>
        </authorList>
    </citation>
    <scope>IDENTIFICATION</scope>
</reference>
<feature type="region of interest" description="Disordered" evidence="5">
    <location>
        <begin position="325"/>
        <end position="377"/>
    </location>
</feature>
<dbReference type="AlphaFoldDB" id="A0AAX6SET5"/>
<evidence type="ECO:0000259" key="6">
    <source>
        <dbReference type="PROSITE" id="PS50106"/>
    </source>
</evidence>
<evidence type="ECO:0000313" key="7">
    <source>
        <dbReference type="Proteomes" id="UP000694906"/>
    </source>
</evidence>
<evidence type="ECO:0000256" key="4">
    <source>
        <dbReference type="ARBA" id="ARBA00023136"/>
    </source>
</evidence>
<dbReference type="Gene3D" id="2.30.42.10">
    <property type="match status" value="2"/>
</dbReference>
<dbReference type="Pfam" id="PF09007">
    <property type="entry name" value="EBP50_C"/>
    <property type="match status" value="2"/>
</dbReference>
<dbReference type="InterPro" id="IPR015098">
    <property type="entry name" value="EBP50_C"/>
</dbReference>
<dbReference type="GO" id="GO:0005102">
    <property type="term" value="F:signaling receptor binding"/>
    <property type="evidence" value="ECO:0007669"/>
    <property type="project" value="TreeGrafter"/>
</dbReference>
<dbReference type="GO" id="GO:0043495">
    <property type="term" value="F:protein-membrane adaptor activity"/>
    <property type="evidence" value="ECO:0007669"/>
    <property type="project" value="TreeGrafter"/>
</dbReference>
<name>A0AAX6SET5_HETGA</name>
<dbReference type="Pfam" id="PF00595">
    <property type="entry name" value="PDZ"/>
    <property type="match status" value="2"/>
</dbReference>
<feature type="compositionally biased region" description="Basic and acidic residues" evidence="5">
    <location>
        <begin position="135"/>
        <end position="149"/>
    </location>
</feature>
<proteinExistence type="predicted"/>
<dbReference type="CTD" id="9351"/>
<keyword evidence="7" id="KW-1185">Reference proteome</keyword>
<dbReference type="PROSITE" id="PS50106">
    <property type="entry name" value="PDZ"/>
    <property type="match status" value="2"/>
</dbReference>
<dbReference type="GO" id="GO:0016324">
    <property type="term" value="C:apical plasma membrane"/>
    <property type="evidence" value="ECO:0007669"/>
    <property type="project" value="UniProtKB-SubCell"/>
</dbReference>
<feature type="compositionally biased region" description="Polar residues" evidence="5">
    <location>
        <begin position="255"/>
        <end position="264"/>
    </location>
</feature>
<evidence type="ECO:0000256" key="1">
    <source>
        <dbReference type="ARBA" id="ARBA00004184"/>
    </source>
</evidence>
<protein>
    <submittedName>
        <fullName evidence="8">Na(+)/H(+) exchange regulatory cofactor NHE-RF2 isoform X1</fullName>
    </submittedName>
</protein>
<dbReference type="Proteomes" id="UP000694906">
    <property type="component" value="Unplaced"/>
</dbReference>
<feature type="domain" description="PDZ" evidence="6">
    <location>
        <begin position="11"/>
        <end position="91"/>
    </location>
</feature>
<feature type="region of interest" description="Disordered" evidence="5">
    <location>
        <begin position="242"/>
        <end position="278"/>
    </location>
</feature>
<gene>
    <name evidence="8" type="primary">Slc9a3r2</name>
</gene>
<evidence type="ECO:0000313" key="8">
    <source>
        <dbReference type="RefSeq" id="XP_021107018.1"/>
    </source>
</evidence>
<dbReference type="FunFam" id="2.30.42.10:FF:000068">
    <property type="entry name" value="Na(+)/H(+) exchange regulatory cofactor NHE-RF"/>
    <property type="match status" value="2"/>
</dbReference>
<dbReference type="InterPro" id="IPR001478">
    <property type="entry name" value="PDZ"/>
</dbReference>
<dbReference type="RefSeq" id="XP_021107018.1">
    <property type="nucleotide sequence ID" value="XM_021251359.1"/>
</dbReference>
<dbReference type="InterPro" id="IPR017300">
    <property type="entry name" value="NHERF-1/NHERF-2"/>
</dbReference>
<accession>A0AAX6SET5</accession>
<dbReference type="SUPFAM" id="SSF50156">
    <property type="entry name" value="PDZ domain-like"/>
    <property type="match status" value="2"/>
</dbReference>
<dbReference type="PANTHER" id="PTHR14191">
    <property type="entry name" value="PDZ DOMAIN CONTAINING PROTEIN"/>
    <property type="match status" value="1"/>
</dbReference>
<dbReference type="GeneID" id="101719159"/>
<sequence>MAAPEPLRPRLCRLVRGEQGYGFHLHGEKGRRGQFIRRVEPGSPAEAAALRAGDRLVEVNGVNVEGETHHQVVQRIKAVEGQTQLLVVDKETDEELRRRQLTCTEEMAHQGLPPAHDLWEPKPDWAHGGSLSSDADQKDVSGPPREFRPRLCHLQKGPQGYGFNLHSDKSRPGQYIRSVDPGSPASHSGLCAQDRLIEVNGQNVEGLRHAEVVARIKAQEHEARLLVVDPETDEHFKQLRVTPTEEHVEGPLPSPVTNGTSPAQGSCPGSAPCPSHTGPAGTWGSGATALSSLFLVLFSYCFILQSQPPWKTALSSSKLNGGSVCLSRSDLPGSDKDTEDGSTWKRDPFQESGLHLSPTAAEAKEKARATRVNKRAPQMDWNRKREIFSNF</sequence>
<dbReference type="PIRSF" id="PIRSF037866">
    <property type="entry name" value="EBP50"/>
    <property type="match status" value="1"/>
</dbReference>
<evidence type="ECO:0000256" key="5">
    <source>
        <dbReference type="SAM" id="MobiDB-lite"/>
    </source>
</evidence>
<comment type="subcellular location">
    <subcellularLocation>
        <location evidence="2">Apical cell membrane</location>
    </subcellularLocation>
    <subcellularLocation>
        <location evidence="1">Endomembrane system</location>
        <topology evidence="1">Peripheral membrane protein</topology>
    </subcellularLocation>
</comment>
<dbReference type="GO" id="GO:0072659">
    <property type="term" value="P:protein localization to plasma membrane"/>
    <property type="evidence" value="ECO:0007669"/>
    <property type="project" value="TreeGrafter"/>
</dbReference>
<organism evidence="7 8">
    <name type="scientific">Heterocephalus glaber</name>
    <name type="common">Naked mole rat</name>
    <dbReference type="NCBI Taxonomy" id="10181"/>
    <lineage>
        <taxon>Eukaryota</taxon>
        <taxon>Metazoa</taxon>
        <taxon>Chordata</taxon>
        <taxon>Craniata</taxon>
        <taxon>Vertebrata</taxon>
        <taxon>Euteleostomi</taxon>
        <taxon>Mammalia</taxon>
        <taxon>Eutheria</taxon>
        <taxon>Euarchontoglires</taxon>
        <taxon>Glires</taxon>
        <taxon>Rodentia</taxon>
        <taxon>Hystricomorpha</taxon>
        <taxon>Bathyergidae</taxon>
        <taxon>Heterocephalus</taxon>
    </lineage>
</organism>
<keyword evidence="3" id="KW-0677">Repeat</keyword>
<feature type="region of interest" description="Disordered" evidence="5">
    <location>
        <begin position="112"/>
        <end position="150"/>
    </location>
</feature>
<dbReference type="SMART" id="SM00228">
    <property type="entry name" value="PDZ"/>
    <property type="match status" value="2"/>
</dbReference>
<dbReference type="CDD" id="cd06768">
    <property type="entry name" value="PDZ_NHERF-like"/>
    <property type="match status" value="2"/>
</dbReference>
<dbReference type="PANTHER" id="PTHR14191:SF4">
    <property type="entry name" value="NA(+)_H(+) EXCHANGE REGULATORY COFACTOR NHE-RF2"/>
    <property type="match status" value="1"/>
</dbReference>
<feature type="domain" description="PDZ" evidence="6">
    <location>
        <begin position="151"/>
        <end position="231"/>
    </location>
</feature>
<evidence type="ECO:0000256" key="2">
    <source>
        <dbReference type="ARBA" id="ARBA00004221"/>
    </source>
</evidence>
<dbReference type="GO" id="GO:0012505">
    <property type="term" value="C:endomembrane system"/>
    <property type="evidence" value="ECO:0007669"/>
    <property type="project" value="UniProtKB-SubCell"/>
</dbReference>
<dbReference type="InterPro" id="IPR051067">
    <property type="entry name" value="NHER"/>
</dbReference>